<feature type="transmembrane region" description="Helical" evidence="1">
    <location>
        <begin position="115"/>
        <end position="133"/>
    </location>
</feature>
<evidence type="ECO:0000313" key="3">
    <source>
        <dbReference type="EMBL" id="SHK58031.1"/>
    </source>
</evidence>
<dbReference type="PATRIC" id="fig|797209.4.peg.4334"/>
<reference evidence="3" key="3">
    <citation type="submission" date="2016-11" db="EMBL/GenBank/DDBJ databases">
        <authorList>
            <person name="Jaros S."/>
            <person name="Januszkiewicz K."/>
            <person name="Wedrychowicz H."/>
        </authorList>
    </citation>
    <scope>NUCLEOTIDE SEQUENCE [LARGE SCALE GENOMIC DNA]</scope>
    <source>
        <strain evidence="3">DX253</strain>
    </source>
</reference>
<dbReference type="EMBL" id="AEMG01000030">
    <property type="protein sequence ID" value="EFW89914.1"/>
    <property type="molecule type" value="Genomic_DNA"/>
</dbReference>
<evidence type="ECO:0000313" key="2">
    <source>
        <dbReference type="EMBL" id="EFW89914.1"/>
    </source>
</evidence>
<keyword evidence="1" id="KW-0472">Membrane</keyword>
<organism evidence="2 4">
    <name type="scientific">Haladaptatus paucihalophilus DX253</name>
    <dbReference type="NCBI Taxonomy" id="797209"/>
    <lineage>
        <taxon>Archaea</taxon>
        <taxon>Methanobacteriati</taxon>
        <taxon>Methanobacteriota</taxon>
        <taxon>Stenosarchaea group</taxon>
        <taxon>Halobacteria</taxon>
        <taxon>Halobacteriales</taxon>
        <taxon>Haladaptataceae</taxon>
        <taxon>Haladaptatus</taxon>
    </lineage>
</organism>
<dbReference type="Proteomes" id="UP000003751">
    <property type="component" value="Unassembled WGS sequence"/>
</dbReference>
<protein>
    <submittedName>
        <fullName evidence="3">VanZ like family protein</fullName>
    </submittedName>
</protein>
<evidence type="ECO:0000256" key="1">
    <source>
        <dbReference type="SAM" id="Phobius"/>
    </source>
</evidence>
<accession>E7R020</accession>
<dbReference type="STRING" id="797209.GCA_000376445_01473"/>
<dbReference type="EMBL" id="FRAN01000002">
    <property type="protein sequence ID" value="SHK58031.1"/>
    <property type="molecule type" value="Genomic_DNA"/>
</dbReference>
<keyword evidence="5" id="KW-1185">Reference proteome</keyword>
<proteinExistence type="predicted"/>
<dbReference type="NCBIfam" id="NF037970">
    <property type="entry name" value="vanZ_1"/>
    <property type="match status" value="1"/>
</dbReference>
<dbReference type="AlphaFoldDB" id="E7R020"/>
<keyword evidence="1" id="KW-1133">Transmembrane helix</keyword>
<dbReference type="OrthoDB" id="214957at2157"/>
<feature type="transmembrane region" description="Helical" evidence="1">
    <location>
        <begin position="83"/>
        <end position="103"/>
    </location>
</feature>
<evidence type="ECO:0000313" key="5">
    <source>
        <dbReference type="Proteomes" id="UP000184203"/>
    </source>
</evidence>
<dbReference type="RefSeq" id="WP_007983629.1">
    <property type="nucleotide sequence ID" value="NZ_AEMG01000030.1"/>
</dbReference>
<sequence length="142" mass="15082">MSSSRARTPTRRWLVAVLVAAVICYFSVFASPDVGVERLGPLSLFGRDKWFHAAGYAVLAVSIAAAVGVRNHLDGRSDRYGRAVLLAVVGAVGFGIAMEFAQLAVPLRHTSAMDVGADTVGAVIGAVGWWLVARRDEADLRS</sequence>
<reference evidence="5" key="2">
    <citation type="submission" date="2016-11" db="EMBL/GenBank/DDBJ databases">
        <authorList>
            <person name="Varghese N."/>
            <person name="Submissions S."/>
        </authorList>
    </citation>
    <scope>NUCLEOTIDE SEQUENCE [LARGE SCALE GENOMIC DNA]</scope>
    <source>
        <strain evidence="5">DX253</strain>
    </source>
</reference>
<keyword evidence="1" id="KW-0812">Transmembrane</keyword>
<dbReference type="eggNOG" id="arCOG03232">
    <property type="taxonomic scope" value="Archaea"/>
</dbReference>
<evidence type="ECO:0000313" key="4">
    <source>
        <dbReference type="Proteomes" id="UP000003751"/>
    </source>
</evidence>
<feature type="transmembrane region" description="Helical" evidence="1">
    <location>
        <begin position="50"/>
        <end position="71"/>
    </location>
</feature>
<dbReference type="Proteomes" id="UP000184203">
    <property type="component" value="Unassembled WGS sequence"/>
</dbReference>
<reference evidence="2 4" key="1">
    <citation type="journal article" date="2014" name="ISME J.">
        <title>Trehalose/2-sulfotrehalose biosynthesis and glycine-betaine uptake are widely spread mechanisms for osmoadaptation in the Halobacteriales.</title>
        <authorList>
            <person name="Youssef N.H."/>
            <person name="Savage-Ashlock K.N."/>
            <person name="McCully A.L."/>
            <person name="Luedtke B."/>
            <person name="Shaw E.I."/>
            <person name="Hoff W.D."/>
            <person name="Elshahed M.S."/>
        </authorList>
    </citation>
    <scope>NUCLEOTIDE SEQUENCE [LARGE SCALE GENOMIC DNA]</scope>
    <source>
        <strain evidence="2 4">DX253</strain>
    </source>
</reference>
<gene>
    <name evidence="3" type="ORF">SAMN05444342_1743</name>
    <name evidence="2" type="ORF">ZOD2009_22072</name>
</gene>
<feature type="transmembrane region" description="Helical" evidence="1">
    <location>
        <begin position="12"/>
        <end position="30"/>
    </location>
</feature>
<name>E7R020_HALPU</name>